<feature type="compositionally biased region" description="Acidic residues" evidence="2">
    <location>
        <begin position="961"/>
        <end position="970"/>
    </location>
</feature>
<keyword evidence="1" id="KW-1015">Disulfide bond</keyword>
<keyword evidence="6" id="KW-1185">Reference proteome</keyword>
<sequence>MAQIKRNVWLFGFLALGACYFLFGEEVRSSIGSMLLIPKIEVEDDTFQREASIGRKLLYFKYDADDLLEFSSTSESLKGIKYVSDAKAAEGIKTEIPSVSLKENGSKSLRRNKRASRRGKKFSWALSINASKHVDPEIPKKVEAKESFQSKPDEYLDMAVHLKGAGPDKSYEKLHEAWESLGSIMDKLYREDSQELDKKPDTSVLVNTESTSSGLNKSLKASTRKPNGTESLKPLEAIGNMEQIDNPNKSSKATGGKPNGTESLKPLEAIGNKVPIDNRNKSLEVAEKSREPKLIFGLLFGGGNSENPPLEEGSGMVFEDESLKKDNISAKNQSEVSVEGSVPTKIPVTSSSAVSKQGITKRFGVQESFLKEPTVISVGEPVKDEEANFSISAEMEDAISTSNPIDIPPGITSTLVADSPLTSDQLKEFCISLLSKVQKHPKSGGELSPFNESSDSITTEITITTEVKFARPEVSTEVTTKPTNREMGFIASLLHRITGGRFRQISEDVDAKPDSVTNLNISSNEAFSMHGNLSEEELTASNEPNHTEFENLVTEGDEDILTIANCKNFFQRMQRDAVFSKPNLLDILNNPMLLNQDPSEFNITEIREETQIRKVKVTFDPTKIITKDDFSFPTSIIGLKDANLQDIESTEGKTPRESFEEKSLPTRIEDKVFEDARQSKSSYSSDIISPDIKEDSRNGTLDKFDMQDLKVEKKKLTTPISNEFSINKSTTEVVVDDDHSTEVVVDDDHSPLTDKSLESSTDASRFFGGLFNMGSGERGIQDFDSTTQDIFGSNRSFFSFLNFGSGETALDEVLSVDEQETTTLHSTEEAKIVGDALGFESDDQIKEISQSFDKNLTEKFMDQIHEISTFIQSTQKSSNEHVLGQHKIRNESQVTDINELDTLEQKVSTSLEVLGDGNVDDRRFWDVLNLFGSGDGRELSETSRIPETSNIPVFDPNEPLSSDEFDDGDTESNHTQTNIEIPLVFHPTHNETESATLRVDEKSFFNETSRSSKFRPDISSEYSEIKPSSEIESVFENDDILENATLEPFDHLEEDCDENHVELTEPFSLSPSTEVTTTLKDHPRFFFDGSGAGGLFDRGNATINLVQEMESSTSTSEKKFNEGGQSSMFLQNQDGFSSGAFEIDASSESETVLQNDPLGNATLEPFDHFEEDCDEDHVGLTEPFSLRPSTEVTTASKNKQRFFFDGSGAGSLFGSDNATINLVQEPVLSSSPPSRRRGARLDDSPDMPRSVDLNRQTPEGKQPTNFVTSEDSAIGSFDNTRLDSNDRTSHSDENKIEIVRDSASTITPFKEEEFDKFGPNIEFEDDVLGEIFPPTTPKTLTTNSSSVHSKERVTEYTQKFCNSASECKVLLNERCISVKGKGICDCGRSFIRHPKTKKCEAPVVLETSLRLPGEEFHQDLYDKSSDLFLRKRLESIETILIVLSEEIRETLAAIDVAFEKGSLIVHWKLTLASEGNESISEIIQEVDSNIEEAFKDEEMLEKVPLNAENALLLSVSSLNQCEKKELNYCSIGADCIPDADRGFKCRCKKGYLDNSNSPMYPGEICIELCPPNFCGENGFCEQTADGRRHCLCNGWHIGERCEISGIVLISSFAAVNIFIIFVVVFIICCLRRRRRRRRYYGNNQIMFQNPQEFGQTEYASPRLTAAVALDDLGPTKVSKYMQISTPRFMNPDIRITSPSIVGSSLSYDYDSTFDRTPSAEVKVEPPMYDNVPKV</sequence>
<keyword evidence="3" id="KW-0812">Transmembrane</keyword>
<feature type="transmembrane region" description="Helical" evidence="3">
    <location>
        <begin position="1606"/>
        <end position="1630"/>
    </location>
</feature>
<evidence type="ECO:0000313" key="5">
    <source>
        <dbReference type="EMBL" id="GFY47020.1"/>
    </source>
</evidence>
<dbReference type="PROSITE" id="PS50026">
    <property type="entry name" value="EGF_3"/>
    <property type="match status" value="2"/>
</dbReference>
<dbReference type="PROSITE" id="PS51257">
    <property type="entry name" value="PROKAR_LIPOPROTEIN"/>
    <property type="match status" value="1"/>
</dbReference>
<feature type="compositionally biased region" description="Basic and acidic residues" evidence="2">
    <location>
        <begin position="1280"/>
        <end position="1295"/>
    </location>
</feature>
<protein>
    <recommendedName>
        <fullName evidence="4">EGF-like domain-containing protein</fullName>
    </recommendedName>
</protein>
<feature type="disulfide bond" evidence="1">
    <location>
        <begin position="1592"/>
        <end position="1601"/>
    </location>
</feature>
<dbReference type="OrthoDB" id="10040649at2759"/>
<comment type="caution">
    <text evidence="1">Lacks conserved residue(s) required for the propagation of feature annotation.</text>
</comment>
<organism evidence="5 6">
    <name type="scientific">Trichonephila inaurata madagascariensis</name>
    <dbReference type="NCBI Taxonomy" id="2747483"/>
    <lineage>
        <taxon>Eukaryota</taxon>
        <taxon>Metazoa</taxon>
        <taxon>Ecdysozoa</taxon>
        <taxon>Arthropoda</taxon>
        <taxon>Chelicerata</taxon>
        <taxon>Arachnida</taxon>
        <taxon>Araneae</taxon>
        <taxon>Araneomorphae</taxon>
        <taxon>Entelegynae</taxon>
        <taxon>Araneoidea</taxon>
        <taxon>Nephilidae</taxon>
        <taxon>Trichonephila</taxon>
        <taxon>Trichonephila inaurata</taxon>
    </lineage>
</organism>
<dbReference type="SMART" id="SM00181">
    <property type="entry name" value="EGF"/>
    <property type="match status" value="2"/>
</dbReference>
<feature type="region of interest" description="Disordered" evidence="2">
    <location>
        <begin position="937"/>
        <end position="974"/>
    </location>
</feature>
<feature type="compositionally biased region" description="Polar residues" evidence="2">
    <location>
        <begin position="204"/>
        <end position="230"/>
    </location>
</feature>
<dbReference type="Proteomes" id="UP000886998">
    <property type="component" value="Unassembled WGS sequence"/>
</dbReference>
<gene>
    <name evidence="5" type="primary">NCL1_08741</name>
    <name evidence="5" type="ORF">TNIN_344621</name>
</gene>
<keyword evidence="3" id="KW-0472">Membrane</keyword>
<feature type="domain" description="EGF-like" evidence="4">
    <location>
        <begin position="1566"/>
        <end position="1602"/>
    </location>
</feature>
<evidence type="ECO:0000256" key="2">
    <source>
        <dbReference type="SAM" id="MobiDB-lite"/>
    </source>
</evidence>
<feature type="compositionally biased region" description="Polar residues" evidence="2">
    <location>
        <begin position="1253"/>
        <end position="1271"/>
    </location>
</feature>
<dbReference type="EMBL" id="BMAV01005720">
    <property type="protein sequence ID" value="GFY47020.1"/>
    <property type="molecule type" value="Genomic_DNA"/>
</dbReference>
<feature type="domain" description="EGF-like" evidence="4">
    <location>
        <begin position="1517"/>
        <end position="1557"/>
    </location>
</feature>
<evidence type="ECO:0000313" key="6">
    <source>
        <dbReference type="Proteomes" id="UP000886998"/>
    </source>
</evidence>
<reference evidence="5" key="1">
    <citation type="submission" date="2020-08" db="EMBL/GenBank/DDBJ databases">
        <title>Multicomponent nature underlies the extraordinary mechanical properties of spider dragline silk.</title>
        <authorList>
            <person name="Kono N."/>
            <person name="Nakamura H."/>
            <person name="Mori M."/>
            <person name="Yoshida Y."/>
            <person name="Ohtoshi R."/>
            <person name="Malay A.D."/>
            <person name="Moran D.A.P."/>
            <person name="Tomita M."/>
            <person name="Numata K."/>
            <person name="Arakawa K."/>
        </authorList>
    </citation>
    <scope>NUCLEOTIDE SEQUENCE</scope>
</reference>
<accession>A0A8X6X699</accession>
<dbReference type="Gene3D" id="2.10.25.10">
    <property type="entry name" value="Laminin"/>
    <property type="match status" value="1"/>
</dbReference>
<feature type="region of interest" description="Disordered" evidence="2">
    <location>
        <begin position="194"/>
        <end position="265"/>
    </location>
</feature>
<name>A0A8X6X699_9ARAC</name>
<proteinExistence type="predicted"/>
<comment type="caution">
    <text evidence="5">The sequence shown here is derived from an EMBL/GenBank/DDBJ whole genome shotgun (WGS) entry which is preliminary data.</text>
</comment>
<evidence type="ECO:0000256" key="3">
    <source>
        <dbReference type="SAM" id="Phobius"/>
    </source>
</evidence>
<dbReference type="PROSITE" id="PS00022">
    <property type="entry name" value="EGF_1"/>
    <property type="match status" value="1"/>
</dbReference>
<feature type="compositionally biased region" description="Polar residues" evidence="2">
    <location>
        <begin position="243"/>
        <end position="253"/>
    </location>
</feature>
<keyword evidence="3" id="KW-1133">Transmembrane helix</keyword>
<evidence type="ECO:0000259" key="4">
    <source>
        <dbReference type="PROSITE" id="PS50026"/>
    </source>
</evidence>
<evidence type="ECO:0000256" key="1">
    <source>
        <dbReference type="PROSITE-ProRule" id="PRU00076"/>
    </source>
</evidence>
<feature type="region of interest" description="Disordered" evidence="2">
    <location>
        <begin position="1224"/>
        <end position="1295"/>
    </location>
</feature>
<keyword evidence="1" id="KW-0245">EGF-like domain</keyword>
<feature type="compositionally biased region" description="Polar residues" evidence="2">
    <location>
        <begin position="942"/>
        <end position="951"/>
    </location>
</feature>
<dbReference type="InterPro" id="IPR000742">
    <property type="entry name" value="EGF"/>
</dbReference>